<keyword evidence="2 6" id="KW-1133">Transmembrane helix</keyword>
<evidence type="ECO:0000256" key="4">
    <source>
        <dbReference type="ARBA" id="ARBA00029447"/>
    </source>
</evidence>
<evidence type="ECO:0000256" key="6">
    <source>
        <dbReference type="SAM" id="Phobius"/>
    </source>
</evidence>
<dbReference type="InterPro" id="IPR004089">
    <property type="entry name" value="MCPsignal_dom"/>
</dbReference>
<dbReference type="EMBL" id="JADQTO010000016">
    <property type="protein sequence ID" value="MBG0565734.1"/>
    <property type="molecule type" value="Genomic_DNA"/>
</dbReference>
<evidence type="ECO:0000259" key="8">
    <source>
        <dbReference type="PROSITE" id="PS50885"/>
    </source>
</evidence>
<dbReference type="Pfam" id="PF00015">
    <property type="entry name" value="MCPsignal"/>
    <property type="match status" value="1"/>
</dbReference>
<dbReference type="SUPFAM" id="SSF103190">
    <property type="entry name" value="Sensory domain-like"/>
    <property type="match status" value="1"/>
</dbReference>
<evidence type="ECO:0000259" key="7">
    <source>
        <dbReference type="PROSITE" id="PS50111"/>
    </source>
</evidence>
<dbReference type="GO" id="GO:0016020">
    <property type="term" value="C:membrane"/>
    <property type="evidence" value="ECO:0007669"/>
    <property type="project" value="InterPro"/>
</dbReference>
<dbReference type="Proteomes" id="UP000598146">
    <property type="component" value="Unassembled WGS sequence"/>
</dbReference>
<dbReference type="Gene3D" id="3.30.450.20">
    <property type="entry name" value="PAS domain"/>
    <property type="match status" value="1"/>
</dbReference>
<name>A0A931C951_9ACTN</name>
<dbReference type="InterPro" id="IPR003660">
    <property type="entry name" value="HAMP_dom"/>
</dbReference>
<comment type="caution">
    <text evidence="9">The sequence shown here is derived from an EMBL/GenBank/DDBJ whole genome shotgun (WGS) entry which is preliminary data.</text>
</comment>
<sequence length="706" mass="72711">MRLRISHQLLILGLGSVLVTALVLVAVGAWQSSRFADRTEREVLRQNEAELDRTTADITSLVKTVGDEIQHGVDVGLSSAAGLLKQRGGVEFSERTATWTAVNQVSQAKTRVTLPRVTVDGSWLGQNTDPGRTTPYVDDAESLAGGAVTLFQRMNAAGDLLRVATTIRGKDGKRVIGTYIPATAADGKPNAVAAAIKAGKTFRGVAQVVGTPYISIYDPIKDASGAVIGALYVGVPQSEALENLTATIAGRTVRENGWIGIFSTAAANRGQVVASSLDGVVGTTDLEATDAAGTRYVEQIVTQAPQLAEGATWRTTYQLPGAGGSEAGDTTTTVAYYAPYQWAVTVGGYNADAERAVTVVRDGRGAMLTWFVVVAVLLAVVGAAVAFLQASRLAGRVSRLTGALTRLAERDLTVSVRDRGRDEIGEASAALDTAVTELRTVMQEVTIASGEVSDTAQQVSATGGEMAAAADVAADRAGTMTVSADTMSHVVQTVAAGAEEMGASITEISHNAQEAAQAGRDGVGLTSAAAGVIAELRSSTAKITDVVRLIATIAEQTNLLALNATIEAARAGETGKGFAVVAGEVKELAQETARATEDVTARVAAIEGDTARAVTAIDAISARIAQVNDYQTAIAAAVEEQAATTAEMARNISEAADGSREIATGIGTVSGAMEGTRQSVAAAHQAAGELSATAQRLTGLVGRFTV</sequence>
<dbReference type="InterPro" id="IPR029151">
    <property type="entry name" value="Sensor-like_sf"/>
</dbReference>
<dbReference type="GO" id="GO:0007165">
    <property type="term" value="P:signal transduction"/>
    <property type="evidence" value="ECO:0007669"/>
    <property type="project" value="UniProtKB-KW"/>
</dbReference>
<dbReference type="SMART" id="SM00283">
    <property type="entry name" value="MA"/>
    <property type="match status" value="1"/>
</dbReference>
<organism evidence="9 10">
    <name type="scientific">Actinoplanes aureus</name>
    <dbReference type="NCBI Taxonomy" id="2792083"/>
    <lineage>
        <taxon>Bacteria</taxon>
        <taxon>Bacillati</taxon>
        <taxon>Actinomycetota</taxon>
        <taxon>Actinomycetes</taxon>
        <taxon>Micromonosporales</taxon>
        <taxon>Micromonosporaceae</taxon>
        <taxon>Actinoplanes</taxon>
    </lineage>
</organism>
<protein>
    <submittedName>
        <fullName evidence="9">Methyl-accepting chemotaxis protein</fullName>
    </submittedName>
</protein>
<feature type="domain" description="Methyl-accepting transducer" evidence="7">
    <location>
        <begin position="455"/>
        <end position="677"/>
    </location>
</feature>
<keyword evidence="6" id="KW-0472">Membrane</keyword>
<feature type="transmembrane region" description="Helical" evidence="6">
    <location>
        <begin position="367"/>
        <end position="388"/>
    </location>
</feature>
<dbReference type="SMART" id="SM00304">
    <property type="entry name" value="HAMP"/>
    <property type="match status" value="2"/>
</dbReference>
<evidence type="ECO:0000313" key="9">
    <source>
        <dbReference type="EMBL" id="MBG0565734.1"/>
    </source>
</evidence>
<evidence type="ECO:0000313" key="10">
    <source>
        <dbReference type="Proteomes" id="UP000598146"/>
    </source>
</evidence>
<dbReference type="Pfam" id="PF17201">
    <property type="entry name" value="Cache_3-Cache_2"/>
    <property type="match status" value="1"/>
</dbReference>
<dbReference type="PROSITE" id="PS50111">
    <property type="entry name" value="CHEMOTAXIS_TRANSDUC_2"/>
    <property type="match status" value="1"/>
</dbReference>
<dbReference type="InterPro" id="IPR033462">
    <property type="entry name" value="Cache_3-Cache_2"/>
</dbReference>
<dbReference type="PANTHER" id="PTHR32089">
    <property type="entry name" value="METHYL-ACCEPTING CHEMOTAXIS PROTEIN MCPB"/>
    <property type="match status" value="1"/>
</dbReference>
<dbReference type="CDD" id="cd06225">
    <property type="entry name" value="HAMP"/>
    <property type="match status" value="1"/>
</dbReference>
<reference evidence="9" key="1">
    <citation type="submission" date="2020-11" db="EMBL/GenBank/DDBJ databases">
        <title>Isolation and identification of active actinomycetes.</title>
        <authorList>
            <person name="Sun X."/>
        </authorList>
    </citation>
    <scope>NUCLEOTIDE SEQUENCE</scope>
    <source>
        <strain evidence="9">NEAU-A11</strain>
    </source>
</reference>
<evidence type="ECO:0000256" key="5">
    <source>
        <dbReference type="PROSITE-ProRule" id="PRU00284"/>
    </source>
</evidence>
<dbReference type="SUPFAM" id="SSF58104">
    <property type="entry name" value="Methyl-accepting chemotaxis protein (MCP) signaling domain"/>
    <property type="match status" value="1"/>
</dbReference>
<dbReference type="Pfam" id="PF00672">
    <property type="entry name" value="HAMP"/>
    <property type="match status" value="1"/>
</dbReference>
<dbReference type="AlphaFoldDB" id="A0A931C951"/>
<dbReference type="PANTHER" id="PTHR32089:SF112">
    <property type="entry name" value="LYSOZYME-LIKE PROTEIN-RELATED"/>
    <property type="match status" value="1"/>
</dbReference>
<evidence type="ECO:0000256" key="2">
    <source>
        <dbReference type="ARBA" id="ARBA00022989"/>
    </source>
</evidence>
<dbReference type="Gene3D" id="1.10.287.950">
    <property type="entry name" value="Methyl-accepting chemotaxis protein"/>
    <property type="match status" value="1"/>
</dbReference>
<evidence type="ECO:0000256" key="1">
    <source>
        <dbReference type="ARBA" id="ARBA00022692"/>
    </source>
</evidence>
<comment type="similarity">
    <text evidence="4">Belongs to the methyl-accepting chemotaxis (MCP) protein family.</text>
</comment>
<accession>A0A931C951</accession>
<dbReference type="PROSITE" id="PS50885">
    <property type="entry name" value="HAMP"/>
    <property type="match status" value="1"/>
</dbReference>
<gene>
    <name evidence="9" type="ORF">I4J89_30210</name>
</gene>
<proteinExistence type="inferred from homology"/>
<keyword evidence="3 5" id="KW-0807">Transducer</keyword>
<evidence type="ECO:0000256" key="3">
    <source>
        <dbReference type="ARBA" id="ARBA00023224"/>
    </source>
</evidence>
<keyword evidence="1 6" id="KW-0812">Transmembrane</keyword>
<feature type="domain" description="HAMP" evidence="8">
    <location>
        <begin position="391"/>
        <end position="443"/>
    </location>
</feature>
<keyword evidence="10" id="KW-1185">Reference proteome</keyword>